<organism evidence="7">
    <name type="scientific">Cyprideis torosa</name>
    <dbReference type="NCBI Taxonomy" id="163714"/>
    <lineage>
        <taxon>Eukaryota</taxon>
        <taxon>Metazoa</taxon>
        <taxon>Ecdysozoa</taxon>
        <taxon>Arthropoda</taxon>
        <taxon>Crustacea</taxon>
        <taxon>Oligostraca</taxon>
        <taxon>Ostracoda</taxon>
        <taxon>Podocopa</taxon>
        <taxon>Podocopida</taxon>
        <taxon>Cytherocopina</taxon>
        <taxon>Cytheroidea</taxon>
        <taxon>Cytherideidae</taxon>
        <taxon>Cyprideis</taxon>
    </lineage>
</organism>
<keyword evidence="6" id="KW-0256">Endoplasmic reticulum</keyword>
<dbReference type="Pfam" id="PF00535">
    <property type="entry name" value="Glycos_transf_2"/>
    <property type="match status" value="1"/>
</dbReference>
<comment type="function">
    <text evidence="6">Transfers mannose from GDP-mannose to dolichol monophosphate to form dolichol phosphate mannose (Dol-P-Man) which is the mannosyl donor in pathways leading to N-glycosylation, glycosyl phosphatidylinositol membrane anchoring, and O-mannosylation of proteins.</text>
</comment>
<dbReference type="InterPro" id="IPR022486">
    <property type="entry name" value="PPK2_PA0141"/>
</dbReference>
<dbReference type="InterPro" id="IPR022488">
    <property type="entry name" value="PPK2-related"/>
</dbReference>
<dbReference type="OrthoDB" id="2603at2759"/>
<evidence type="ECO:0000256" key="2">
    <source>
        <dbReference type="ARBA" id="ARBA00012704"/>
    </source>
</evidence>
<dbReference type="AlphaFoldDB" id="A0A7R8ZQ03"/>
<dbReference type="PANTHER" id="PTHR34383">
    <property type="entry name" value="POLYPHOSPHATE:AMP PHOSPHOTRANSFERASE-RELATED"/>
    <property type="match status" value="1"/>
</dbReference>
<dbReference type="UniPathway" id="UPA00378"/>
<dbReference type="EC" id="2.4.1.83" evidence="2 6"/>
<comment type="pathway">
    <text evidence="6">Protein modification; protein glycosylation.</text>
</comment>
<dbReference type="InterPro" id="IPR027417">
    <property type="entry name" value="P-loop_NTPase"/>
</dbReference>
<keyword evidence="5" id="KW-0418">Kinase</keyword>
<dbReference type="Gene3D" id="3.90.550.10">
    <property type="entry name" value="Spore Coat Polysaccharide Biosynthesis Protein SpsA, Chain A"/>
    <property type="match status" value="1"/>
</dbReference>
<evidence type="ECO:0000256" key="6">
    <source>
        <dbReference type="RuleBase" id="RU365083"/>
    </source>
</evidence>
<comment type="similarity">
    <text evidence="1">Belongs to the polyphosphate kinase 2 (PPK2) family. Class I subfamily.</text>
</comment>
<sequence>MKSKNLVIVPTYNEIGNIEEMVDVVMGLDTPFDLLVVDDNSPDGTSDKVVELQLKYPDKLHLIKREGKLGLGTAYIKGFRWGIDNKYDIISEMDCDFSHNPQDLIRLAATIDEGSDVAVGSRYIDGGGLINWPKSRIFLSKGASLYAKLLTGLPVNDTTAGFVAYRRHVLESINLDLIKFKGYSFQIQMKLACHLLGFKITEIPITFKDRVKGVSKLSGDIITEAIMGEQLESIKTSEELFEMLKAKTKIDHNPEISKVLYNYQYEKELLELQGEMVNLQKWISENNKKVVVIFEGRDAAGKGGAIKRFREHLNPRSMRTVALNKPTEIEIGQWYFRRYIQNLPNIGEIVFFDRSWYNRAVVEPIMGFCTPNQYERFMAQVSEFEHMLYEDDVYIIKFWFSISKDEQLYRFQSRLNNPLKKWKYSPVDEKGQEYWDQYTYYKDQMFSRTHTSFSPWIVVKANDKKKARLESIRYVLSYFDYPEKKQTSVNISPDPNIVSRYFRLNNQLD</sequence>
<comment type="subunit">
    <text evidence="6">Component of the dolichol-phosphate mannose (DPM) synthase complex.</text>
</comment>
<name>A0A7R8ZQ03_9CRUS</name>
<dbReference type="CDD" id="cd06442">
    <property type="entry name" value="DPM1_like"/>
    <property type="match status" value="1"/>
</dbReference>
<evidence type="ECO:0000256" key="5">
    <source>
        <dbReference type="ARBA" id="ARBA00022777"/>
    </source>
</evidence>
<dbReference type="InterPro" id="IPR039528">
    <property type="entry name" value="DPM1-like"/>
</dbReference>
<dbReference type="Gene3D" id="3.40.50.300">
    <property type="entry name" value="P-loop containing nucleotide triphosphate hydrolases"/>
    <property type="match status" value="1"/>
</dbReference>
<dbReference type="InterPro" id="IPR029044">
    <property type="entry name" value="Nucleotide-diphossugar_trans"/>
</dbReference>
<keyword evidence="6" id="KW-0328">Glycosyltransferase</keyword>
<dbReference type="GO" id="GO:0008976">
    <property type="term" value="F:polyphosphate kinase activity"/>
    <property type="evidence" value="ECO:0007669"/>
    <property type="project" value="InterPro"/>
</dbReference>
<dbReference type="PANTHER" id="PTHR34383:SF1">
    <property type="entry name" value="ADP-POLYPHOSPHATE PHOSPHOTRANSFERASE"/>
    <property type="match status" value="1"/>
</dbReference>
<protein>
    <recommendedName>
        <fullName evidence="3 6">Dolichol-phosphate mannosyltransferase subunit 1</fullName>
        <ecNumber evidence="2 6">2.4.1.83</ecNumber>
    </recommendedName>
</protein>
<evidence type="ECO:0000313" key="7">
    <source>
        <dbReference type="EMBL" id="CAD7232106.1"/>
    </source>
</evidence>
<dbReference type="InterPro" id="IPR001173">
    <property type="entry name" value="Glyco_trans_2-like"/>
</dbReference>
<dbReference type="SUPFAM" id="SSF53448">
    <property type="entry name" value="Nucleotide-diphospho-sugar transferases"/>
    <property type="match status" value="1"/>
</dbReference>
<accession>A0A7R8ZQ03</accession>
<evidence type="ECO:0000256" key="1">
    <source>
        <dbReference type="ARBA" id="ARBA00009924"/>
    </source>
</evidence>
<comment type="similarity">
    <text evidence="6">Belongs to the glycosyltransferase 2 family.</text>
</comment>
<dbReference type="SUPFAM" id="SSF52540">
    <property type="entry name" value="P-loop containing nucleoside triphosphate hydrolases"/>
    <property type="match status" value="1"/>
</dbReference>
<dbReference type="NCBIfam" id="TIGR03707">
    <property type="entry name" value="PPK2_P_aer"/>
    <property type="match status" value="1"/>
</dbReference>
<proteinExistence type="inferred from homology"/>
<comment type="catalytic activity">
    <reaction evidence="6">
        <text>a di-trans,poly-cis-dolichyl phosphate + GDP-alpha-D-mannose = a di-trans,poly-cis-dolichyl beta-D-mannosyl phosphate + GDP</text>
        <dbReference type="Rhea" id="RHEA:21184"/>
        <dbReference type="Rhea" id="RHEA-COMP:19498"/>
        <dbReference type="Rhea" id="RHEA-COMP:19501"/>
        <dbReference type="ChEBI" id="CHEBI:57527"/>
        <dbReference type="ChEBI" id="CHEBI:57683"/>
        <dbReference type="ChEBI" id="CHEBI:58189"/>
        <dbReference type="ChEBI" id="CHEBI:58211"/>
    </reaction>
</comment>
<comment type="subcellular location">
    <subcellularLocation>
        <location evidence="6">Endoplasmic reticulum</location>
    </subcellularLocation>
</comment>
<evidence type="ECO:0000256" key="4">
    <source>
        <dbReference type="ARBA" id="ARBA00022679"/>
    </source>
</evidence>
<keyword evidence="4 6" id="KW-0808">Transferase</keyword>
<gene>
    <name evidence="7" type="ORF">CTOB1V02_LOCUS9947</name>
</gene>
<evidence type="ECO:0000256" key="3">
    <source>
        <dbReference type="ARBA" id="ARBA00014858"/>
    </source>
</evidence>
<dbReference type="GO" id="GO:0005783">
    <property type="term" value="C:endoplasmic reticulum"/>
    <property type="evidence" value="ECO:0007669"/>
    <property type="project" value="UniProtKB-SubCell"/>
</dbReference>
<dbReference type="Pfam" id="PF03976">
    <property type="entry name" value="PPK2"/>
    <property type="match status" value="1"/>
</dbReference>
<reference evidence="7" key="1">
    <citation type="submission" date="2020-11" db="EMBL/GenBank/DDBJ databases">
        <authorList>
            <person name="Tran Van P."/>
        </authorList>
    </citation>
    <scope>NUCLEOTIDE SEQUENCE</scope>
</reference>
<dbReference type="GO" id="GO:0004582">
    <property type="term" value="F:dolichyl-phosphate beta-D-mannosyltransferase activity"/>
    <property type="evidence" value="ECO:0007669"/>
    <property type="project" value="UniProtKB-UniRule"/>
</dbReference>
<dbReference type="GO" id="GO:0006793">
    <property type="term" value="P:phosphorus metabolic process"/>
    <property type="evidence" value="ECO:0007669"/>
    <property type="project" value="InterPro"/>
</dbReference>
<dbReference type="EMBL" id="OB664228">
    <property type="protein sequence ID" value="CAD7232106.1"/>
    <property type="molecule type" value="Genomic_DNA"/>
</dbReference>
<dbReference type="FunFam" id="3.90.550.10:FF:000122">
    <property type="entry name" value="Dolichol-phosphate mannosyltransferase subunit 1"/>
    <property type="match status" value="1"/>
</dbReference>